<gene>
    <name evidence="1" type="ORF">THIOM_001221</name>
</gene>
<reference evidence="1 2" key="1">
    <citation type="submission" date="2016-05" db="EMBL/GenBank/DDBJ databases">
        <title>Single-cell genome of chain-forming Candidatus Thiomargarita nelsonii and comparison to other large sulfur-oxidizing bacteria.</title>
        <authorList>
            <person name="Winkel M."/>
            <person name="Salman V."/>
            <person name="Woyke T."/>
            <person name="Schulz-Vogt H."/>
            <person name="Richter M."/>
            <person name="Flood B."/>
            <person name="Bailey J."/>
            <person name="Amann R."/>
            <person name="Mussmann M."/>
        </authorList>
    </citation>
    <scope>NUCLEOTIDE SEQUENCE [LARGE SCALE GENOMIC DNA]</scope>
    <source>
        <strain evidence="1 2">THI036</strain>
    </source>
</reference>
<dbReference type="EMBL" id="LUTY01000635">
    <property type="protein sequence ID" value="OAD22960.1"/>
    <property type="molecule type" value="Genomic_DNA"/>
</dbReference>
<comment type="caution">
    <text evidence="1">The sequence shown here is derived from an EMBL/GenBank/DDBJ whole genome shotgun (WGS) entry which is preliminary data.</text>
</comment>
<dbReference type="Proteomes" id="UP000076962">
    <property type="component" value="Unassembled WGS sequence"/>
</dbReference>
<proteinExistence type="predicted"/>
<protein>
    <submittedName>
        <fullName evidence="1">Uncharacterized protein</fullName>
    </submittedName>
</protein>
<keyword evidence="2" id="KW-1185">Reference proteome</keyword>
<name>A0A176S4N1_9GAMM</name>
<organism evidence="1 2">
    <name type="scientific">Candidatus Thiomargarita nelsonii</name>
    <dbReference type="NCBI Taxonomy" id="1003181"/>
    <lineage>
        <taxon>Bacteria</taxon>
        <taxon>Pseudomonadati</taxon>
        <taxon>Pseudomonadota</taxon>
        <taxon>Gammaproteobacteria</taxon>
        <taxon>Thiotrichales</taxon>
        <taxon>Thiotrichaceae</taxon>
        <taxon>Thiomargarita</taxon>
    </lineage>
</organism>
<sequence length="59" mass="7340">MLRRARYARNVRRTHFILRSRRTLHSISNCEFFAYDSNNKCFFMYPKKHYHNSANQTRK</sequence>
<accession>A0A176S4N1</accession>
<dbReference type="AlphaFoldDB" id="A0A176S4N1"/>
<evidence type="ECO:0000313" key="1">
    <source>
        <dbReference type="EMBL" id="OAD22960.1"/>
    </source>
</evidence>
<evidence type="ECO:0000313" key="2">
    <source>
        <dbReference type="Proteomes" id="UP000076962"/>
    </source>
</evidence>